<evidence type="ECO:0000313" key="2">
    <source>
        <dbReference type="RefSeq" id="XP_033457599.1"/>
    </source>
</evidence>
<keyword evidence="1" id="KW-1185">Reference proteome</keyword>
<dbReference type="Proteomes" id="UP000504637">
    <property type="component" value="Unplaced"/>
</dbReference>
<dbReference type="GeneID" id="54360503"/>
<accession>A0A6J3LY14</accession>
<organism evidence="2">
    <name type="scientific">Dissoconium aciculare CBS 342.82</name>
    <dbReference type="NCBI Taxonomy" id="1314786"/>
    <lineage>
        <taxon>Eukaryota</taxon>
        <taxon>Fungi</taxon>
        <taxon>Dikarya</taxon>
        <taxon>Ascomycota</taxon>
        <taxon>Pezizomycotina</taxon>
        <taxon>Dothideomycetes</taxon>
        <taxon>Dothideomycetidae</taxon>
        <taxon>Mycosphaerellales</taxon>
        <taxon>Dissoconiaceae</taxon>
        <taxon>Dissoconium</taxon>
    </lineage>
</organism>
<reference evidence="2" key="3">
    <citation type="submission" date="2025-08" db="UniProtKB">
        <authorList>
            <consortium name="RefSeq"/>
        </authorList>
    </citation>
    <scope>IDENTIFICATION</scope>
    <source>
        <strain evidence="2">CBS 342.82</strain>
    </source>
</reference>
<name>A0A6J3LY14_9PEZI</name>
<sequence length="118" mass="13008">MIARRPPVIHVIILTAAHISSEQAGSYKLAWQSHPVVAAAAAILPAEPVFGLHRHTFTKSASCFPDFDRACARSVRPYRYTHHSAGCQTVKCGNNQGKCRNLDDEDCPEGHRGWSLDK</sequence>
<dbReference type="RefSeq" id="XP_033457599.1">
    <property type="nucleotide sequence ID" value="XM_033602703.1"/>
</dbReference>
<proteinExistence type="predicted"/>
<protein>
    <submittedName>
        <fullName evidence="2">Uncharacterized protein</fullName>
    </submittedName>
</protein>
<reference evidence="2" key="1">
    <citation type="submission" date="2020-01" db="EMBL/GenBank/DDBJ databases">
        <authorList>
            <consortium name="DOE Joint Genome Institute"/>
            <person name="Haridas S."/>
            <person name="Albert R."/>
            <person name="Binder M."/>
            <person name="Bloem J."/>
            <person name="Labutti K."/>
            <person name="Salamov A."/>
            <person name="Andreopoulos B."/>
            <person name="Baker S.E."/>
            <person name="Barry K."/>
            <person name="Bills G."/>
            <person name="Bluhm B.H."/>
            <person name="Cannon C."/>
            <person name="Castanera R."/>
            <person name="Culley D.E."/>
            <person name="Daum C."/>
            <person name="Ezra D."/>
            <person name="Gonzalez J.B."/>
            <person name="Henrissat B."/>
            <person name="Kuo A."/>
            <person name="Liang C."/>
            <person name="Lipzen A."/>
            <person name="Lutzoni F."/>
            <person name="Magnuson J."/>
            <person name="Mondo S."/>
            <person name="Nolan M."/>
            <person name="Ohm R."/>
            <person name="Pangilinan J."/>
            <person name="Park H.-J."/>
            <person name="Ramirez L."/>
            <person name="Alfaro M."/>
            <person name="Sun H."/>
            <person name="Tritt A."/>
            <person name="Yoshinaga Y."/>
            <person name="Zwiers L.-H."/>
            <person name="Turgeon B.G."/>
            <person name="Goodwin S.B."/>
            <person name="Spatafora J.W."/>
            <person name="Crous P.W."/>
            <person name="Grigoriev I.V."/>
        </authorList>
    </citation>
    <scope>NUCLEOTIDE SEQUENCE</scope>
    <source>
        <strain evidence="2">CBS 342.82</strain>
    </source>
</reference>
<dbReference type="AlphaFoldDB" id="A0A6J3LY14"/>
<reference evidence="2" key="2">
    <citation type="submission" date="2020-04" db="EMBL/GenBank/DDBJ databases">
        <authorList>
            <consortium name="NCBI Genome Project"/>
        </authorList>
    </citation>
    <scope>NUCLEOTIDE SEQUENCE</scope>
    <source>
        <strain evidence="2">CBS 342.82</strain>
    </source>
</reference>
<gene>
    <name evidence="2" type="ORF">K489DRAFT_36479</name>
</gene>
<evidence type="ECO:0000313" key="1">
    <source>
        <dbReference type="Proteomes" id="UP000504637"/>
    </source>
</evidence>